<keyword evidence="2 4" id="KW-0689">Ribosomal protein</keyword>
<dbReference type="InterPro" id="IPR001593">
    <property type="entry name" value="Ribosomal_eS1"/>
</dbReference>
<dbReference type="PANTHER" id="PTHR11830">
    <property type="entry name" value="40S RIBOSOMAL PROTEIN S3A"/>
    <property type="match status" value="1"/>
</dbReference>
<dbReference type="GO" id="GO:0022627">
    <property type="term" value="C:cytosolic small ribosomal subunit"/>
    <property type="evidence" value="ECO:0007669"/>
    <property type="project" value="UniProtKB-UniRule"/>
</dbReference>
<proteinExistence type="inferred from homology"/>
<evidence type="ECO:0000313" key="5">
    <source>
        <dbReference type="EMBL" id="NDV35438.1"/>
    </source>
</evidence>
<keyword evidence="3 4" id="KW-0687">Ribonucleoprotein</keyword>
<evidence type="ECO:0000256" key="4">
    <source>
        <dbReference type="HAMAP-Rule" id="MF_03122"/>
    </source>
</evidence>
<dbReference type="InterPro" id="IPR027500">
    <property type="entry name" value="Ribosomal_eS1_euk"/>
</dbReference>
<dbReference type="HAMAP" id="MF_03122">
    <property type="entry name" value="Ribosomal_eS1_euk"/>
    <property type="match status" value="1"/>
</dbReference>
<dbReference type="SMART" id="SM01397">
    <property type="entry name" value="Ribosomal_S3Ae"/>
    <property type="match status" value="1"/>
</dbReference>
<keyword evidence="1 4" id="KW-0963">Cytoplasm</keyword>
<dbReference type="GO" id="GO:0003735">
    <property type="term" value="F:structural constituent of ribosome"/>
    <property type="evidence" value="ECO:0007669"/>
    <property type="project" value="UniProtKB-UniRule"/>
</dbReference>
<dbReference type="GO" id="GO:0006412">
    <property type="term" value="P:translation"/>
    <property type="evidence" value="ECO:0007669"/>
    <property type="project" value="UniProtKB-UniRule"/>
</dbReference>
<evidence type="ECO:0000256" key="3">
    <source>
        <dbReference type="ARBA" id="ARBA00023274"/>
    </source>
</evidence>
<sequence length="259" mass="29312">MAIGKNKRKPKKGAKKKIADPFAKKDWYDIRAPNMFKETYVGKTFVNQSQGKFLSSDALKGRVFSVSLADLNKDEDRAYRIIKLVCEEVHGNEVLTNFHGMTFTTDKVKSLVRKWQSLIEAVLEVKTDDGYVVRLFCIGFTKKRSNQKKTNSYAQSSQIRQIRKKMVDIMKDEATSGDLKNLFEKFISESIAKRIEKECQGIYPLQNVYIRKCKVLKKPRYDAAKLAEMHVKTEAPAAAAEDTGAALVPGGEAVPETDF</sequence>
<comment type="similarity">
    <text evidence="4">Belongs to the eukaryotic ribosomal protein eS1 family.</text>
</comment>
<evidence type="ECO:0000256" key="1">
    <source>
        <dbReference type="ARBA" id="ARBA00022490"/>
    </source>
</evidence>
<feature type="initiator methionine" description="Removed" evidence="4">
    <location>
        <position position="1"/>
    </location>
</feature>
<dbReference type="Pfam" id="PF01015">
    <property type="entry name" value="Ribosomal_S3Ae"/>
    <property type="match status" value="1"/>
</dbReference>
<reference evidence="5" key="1">
    <citation type="journal article" date="2020" name="J. Eukaryot. Microbiol.">
        <title>De novo Sequencing, Assembly and Annotation of the Transcriptome for the Free-Living Testate Amoeba Arcella intermedia.</title>
        <authorList>
            <person name="Ribeiro G.M."/>
            <person name="Porfirio-Sousa A.L."/>
            <person name="Maurer-Alcala X.X."/>
            <person name="Katz L.A."/>
            <person name="Lahr D.J.G."/>
        </authorList>
    </citation>
    <scope>NUCLEOTIDE SEQUENCE</scope>
</reference>
<protein>
    <recommendedName>
        <fullName evidence="4">Small ribosomal subunit protein eS1</fullName>
    </recommendedName>
</protein>
<accession>A0A6B2LFD2</accession>
<comment type="subunit">
    <text evidence="4">Component of the small ribosomal subunit. Mature ribosomes consist of a small (40S) and a large (60S) subunit. The 40S subunit contains about 33 different proteins and 1 molecule of RNA (18S). The 60S subunit contains about 49 different proteins and 3 molecules of RNA (25S, 5.8S and 5S).</text>
</comment>
<dbReference type="EMBL" id="GIBP01006469">
    <property type="protein sequence ID" value="NDV35438.1"/>
    <property type="molecule type" value="Transcribed_RNA"/>
</dbReference>
<dbReference type="AlphaFoldDB" id="A0A6B2LFD2"/>
<organism evidence="5">
    <name type="scientific">Arcella intermedia</name>
    <dbReference type="NCBI Taxonomy" id="1963864"/>
    <lineage>
        <taxon>Eukaryota</taxon>
        <taxon>Amoebozoa</taxon>
        <taxon>Tubulinea</taxon>
        <taxon>Elardia</taxon>
        <taxon>Arcellinida</taxon>
        <taxon>Sphaerothecina</taxon>
        <taxon>Arcellidae</taxon>
        <taxon>Arcella</taxon>
    </lineage>
</organism>
<evidence type="ECO:0000256" key="2">
    <source>
        <dbReference type="ARBA" id="ARBA00022980"/>
    </source>
</evidence>
<name>A0A6B2LFD2_9EUKA</name>
<comment type="subcellular location">
    <subcellularLocation>
        <location evidence="4">Cytoplasm</location>
    </subcellularLocation>
</comment>